<protein>
    <recommendedName>
        <fullName evidence="7">Zn(2)-C6 fungal-type domain-containing protein</fullName>
    </recommendedName>
</protein>
<dbReference type="Proteomes" id="UP001220324">
    <property type="component" value="Unassembled WGS sequence"/>
</dbReference>
<dbReference type="SUPFAM" id="SSF57701">
    <property type="entry name" value="Zn2/Cys6 DNA-binding domain"/>
    <property type="match status" value="1"/>
</dbReference>
<dbReference type="Pfam" id="PF04082">
    <property type="entry name" value="Fungal_trans"/>
    <property type="match status" value="1"/>
</dbReference>
<comment type="caution">
    <text evidence="8">The sequence shown here is derived from an EMBL/GenBank/DDBJ whole genome shotgun (WGS) entry which is preliminary data.</text>
</comment>
<dbReference type="AlphaFoldDB" id="A0AAD6D7Y8"/>
<keyword evidence="9" id="KW-1185">Reference proteome</keyword>
<keyword evidence="4" id="KW-0238">DNA-binding</keyword>
<dbReference type="Gene3D" id="4.10.240.10">
    <property type="entry name" value="Zn(2)-C6 fungal-type DNA-binding domain"/>
    <property type="match status" value="1"/>
</dbReference>
<feature type="domain" description="Zn(2)-C6 fungal-type" evidence="7">
    <location>
        <begin position="23"/>
        <end position="55"/>
    </location>
</feature>
<reference evidence="8 9" key="1">
    <citation type="journal article" date="2023" name="IMA Fungus">
        <title>Comparative genomic study of the Penicillium genus elucidates a diverse pangenome and 15 lateral gene transfer events.</title>
        <authorList>
            <person name="Petersen C."/>
            <person name="Sorensen T."/>
            <person name="Nielsen M.R."/>
            <person name="Sondergaard T.E."/>
            <person name="Sorensen J.L."/>
            <person name="Fitzpatrick D.A."/>
            <person name="Frisvad J.C."/>
            <person name="Nielsen K.L."/>
        </authorList>
    </citation>
    <scope>NUCLEOTIDE SEQUENCE [LARGE SCALE GENOMIC DNA]</scope>
    <source>
        <strain evidence="8 9">IBT 35679</strain>
    </source>
</reference>
<dbReference type="SMART" id="SM00906">
    <property type="entry name" value="Fungal_trans"/>
    <property type="match status" value="1"/>
</dbReference>
<dbReference type="GO" id="GO:0006351">
    <property type="term" value="P:DNA-templated transcription"/>
    <property type="evidence" value="ECO:0007669"/>
    <property type="project" value="InterPro"/>
</dbReference>
<dbReference type="InterPro" id="IPR051430">
    <property type="entry name" value="Fungal_TF_Env_Response"/>
</dbReference>
<dbReference type="PANTHER" id="PTHR31944">
    <property type="entry name" value="HEME-RESPONSIVE ZINC FINGER TRANSCRIPTION FACTOR HAP1"/>
    <property type="match status" value="1"/>
</dbReference>
<dbReference type="InterPro" id="IPR001138">
    <property type="entry name" value="Zn2Cys6_DnaBD"/>
</dbReference>
<evidence type="ECO:0000313" key="9">
    <source>
        <dbReference type="Proteomes" id="UP001220324"/>
    </source>
</evidence>
<evidence type="ECO:0000256" key="3">
    <source>
        <dbReference type="ARBA" id="ARBA00023015"/>
    </source>
</evidence>
<gene>
    <name evidence="8" type="ORF">N7494_000535</name>
</gene>
<dbReference type="Pfam" id="PF00172">
    <property type="entry name" value="Zn_clus"/>
    <property type="match status" value="1"/>
</dbReference>
<dbReference type="InterPro" id="IPR036864">
    <property type="entry name" value="Zn2-C6_fun-type_DNA-bd_sf"/>
</dbReference>
<dbReference type="SMART" id="SM00066">
    <property type="entry name" value="GAL4"/>
    <property type="match status" value="1"/>
</dbReference>
<keyword evidence="6" id="KW-0539">Nucleus</keyword>
<dbReference type="CDD" id="cd12148">
    <property type="entry name" value="fungal_TF_MHR"/>
    <property type="match status" value="1"/>
</dbReference>
<keyword evidence="3" id="KW-0805">Transcription regulation</keyword>
<keyword evidence="5" id="KW-0804">Transcription</keyword>
<evidence type="ECO:0000256" key="4">
    <source>
        <dbReference type="ARBA" id="ARBA00023125"/>
    </source>
</evidence>
<organism evidence="8 9">
    <name type="scientific">Penicillium frequentans</name>
    <dbReference type="NCBI Taxonomy" id="3151616"/>
    <lineage>
        <taxon>Eukaryota</taxon>
        <taxon>Fungi</taxon>
        <taxon>Dikarya</taxon>
        <taxon>Ascomycota</taxon>
        <taxon>Pezizomycotina</taxon>
        <taxon>Eurotiomycetes</taxon>
        <taxon>Eurotiomycetidae</taxon>
        <taxon>Eurotiales</taxon>
        <taxon>Aspergillaceae</taxon>
        <taxon>Penicillium</taxon>
    </lineage>
</organism>
<dbReference type="GO" id="GO:0001228">
    <property type="term" value="F:DNA-binding transcription activator activity, RNA polymerase II-specific"/>
    <property type="evidence" value="ECO:0007669"/>
    <property type="project" value="TreeGrafter"/>
</dbReference>
<dbReference type="GO" id="GO:0005634">
    <property type="term" value="C:nucleus"/>
    <property type="evidence" value="ECO:0007669"/>
    <property type="project" value="TreeGrafter"/>
</dbReference>
<evidence type="ECO:0000259" key="7">
    <source>
        <dbReference type="PROSITE" id="PS50048"/>
    </source>
</evidence>
<sequence>MSRPISSQRVVKTNAKKRRPPLACIQCYQRKLKCGRELPSCSRCSKTRNSERCTYRSNQGESSSVGEVLSDDHSRNAGVMTMSLRTPVSLLETPERPLASSEWKGKVTHLKVQETATNFYGYSYPLNFYQQFTELRSYIVGIKTKNSAINALRDQLYSLNNDKYRLRPLAQDTVLEDTLRQMIPVKPVMDSLVQTYIDRFEITHRVLNISAFNADYNRHWTSSLRTPTSFLVQILLVAAAAASFHPGITIEIMNHKAVHDHAREWIEVAESWLNSLTHHPPQSCEAIATHCLLLIAKRANYIQEKSFWTYTGALVRWAMAAGYHREYPSTARLSLYHREIRRRLWMTIVELDIQASVERGMPPSVGVEDFNISPPLNIDDETFQESSQHSLEGLPLATLTHTTFQAIMYRSLSVRSRICAFVNGCREQDDFDRVLRLEEELGEALRDIPEWNNPRDDPRRQQTKIYVKRSLNIYLHQYKILLHIQFAIQAPPSFKSLICRRERLDASLNIVDRHQKLVQDEIVPEQACRTGLILAALNICHELYISFKAHGM</sequence>
<dbReference type="PROSITE" id="PS50048">
    <property type="entry name" value="ZN2_CY6_FUNGAL_2"/>
    <property type="match status" value="1"/>
</dbReference>
<evidence type="ECO:0000313" key="8">
    <source>
        <dbReference type="EMBL" id="KAJ5556620.1"/>
    </source>
</evidence>
<keyword evidence="1" id="KW-0479">Metal-binding</keyword>
<name>A0AAD6D7Y8_9EURO</name>
<dbReference type="PANTHER" id="PTHR31944:SF131">
    <property type="entry name" value="HEME-RESPONSIVE ZINC FINGER TRANSCRIPTION FACTOR HAP1"/>
    <property type="match status" value="1"/>
</dbReference>
<dbReference type="EMBL" id="JAQIZZ010000001">
    <property type="protein sequence ID" value="KAJ5556620.1"/>
    <property type="molecule type" value="Genomic_DNA"/>
</dbReference>
<proteinExistence type="predicted"/>
<keyword evidence="2" id="KW-0862">Zinc</keyword>
<dbReference type="CDD" id="cd00067">
    <property type="entry name" value="GAL4"/>
    <property type="match status" value="1"/>
</dbReference>
<evidence type="ECO:0000256" key="5">
    <source>
        <dbReference type="ARBA" id="ARBA00023163"/>
    </source>
</evidence>
<accession>A0AAD6D7Y8</accession>
<dbReference type="InterPro" id="IPR007219">
    <property type="entry name" value="XnlR_reg_dom"/>
</dbReference>
<evidence type="ECO:0000256" key="6">
    <source>
        <dbReference type="ARBA" id="ARBA00023242"/>
    </source>
</evidence>
<dbReference type="GO" id="GO:0008270">
    <property type="term" value="F:zinc ion binding"/>
    <property type="evidence" value="ECO:0007669"/>
    <property type="project" value="InterPro"/>
</dbReference>
<dbReference type="GO" id="GO:0000978">
    <property type="term" value="F:RNA polymerase II cis-regulatory region sequence-specific DNA binding"/>
    <property type="evidence" value="ECO:0007669"/>
    <property type="project" value="TreeGrafter"/>
</dbReference>
<evidence type="ECO:0000256" key="2">
    <source>
        <dbReference type="ARBA" id="ARBA00022833"/>
    </source>
</evidence>
<evidence type="ECO:0000256" key="1">
    <source>
        <dbReference type="ARBA" id="ARBA00022723"/>
    </source>
</evidence>